<feature type="non-terminal residue" evidence="1">
    <location>
        <position position="1"/>
    </location>
</feature>
<name>A0AAD8EIQ5_DIPPU</name>
<evidence type="ECO:0000313" key="1">
    <source>
        <dbReference type="EMBL" id="KAJ9591656.1"/>
    </source>
</evidence>
<feature type="non-terminal residue" evidence="1">
    <location>
        <position position="144"/>
    </location>
</feature>
<dbReference type="EMBL" id="JASPKZ010003861">
    <property type="protein sequence ID" value="KAJ9591656.1"/>
    <property type="molecule type" value="Genomic_DNA"/>
</dbReference>
<proteinExistence type="predicted"/>
<organism evidence="1 2">
    <name type="scientific">Diploptera punctata</name>
    <name type="common">Pacific beetle cockroach</name>
    <dbReference type="NCBI Taxonomy" id="6984"/>
    <lineage>
        <taxon>Eukaryota</taxon>
        <taxon>Metazoa</taxon>
        <taxon>Ecdysozoa</taxon>
        <taxon>Arthropoda</taxon>
        <taxon>Hexapoda</taxon>
        <taxon>Insecta</taxon>
        <taxon>Pterygota</taxon>
        <taxon>Neoptera</taxon>
        <taxon>Polyneoptera</taxon>
        <taxon>Dictyoptera</taxon>
        <taxon>Blattodea</taxon>
        <taxon>Blaberoidea</taxon>
        <taxon>Blaberidae</taxon>
        <taxon>Diplopterinae</taxon>
        <taxon>Diploptera</taxon>
    </lineage>
</organism>
<evidence type="ECO:0000313" key="2">
    <source>
        <dbReference type="Proteomes" id="UP001233999"/>
    </source>
</evidence>
<keyword evidence="2" id="KW-1185">Reference proteome</keyword>
<dbReference type="Proteomes" id="UP001233999">
    <property type="component" value="Unassembled WGS sequence"/>
</dbReference>
<reference evidence="1" key="2">
    <citation type="submission" date="2023-05" db="EMBL/GenBank/DDBJ databases">
        <authorList>
            <person name="Fouks B."/>
        </authorList>
    </citation>
    <scope>NUCLEOTIDE SEQUENCE</scope>
    <source>
        <strain evidence="1">Stay&amp;Tobe</strain>
        <tissue evidence="1">Testes</tissue>
    </source>
</reference>
<comment type="caution">
    <text evidence="1">The sequence shown here is derived from an EMBL/GenBank/DDBJ whole genome shotgun (WGS) entry which is preliminary data.</text>
</comment>
<gene>
    <name evidence="1" type="ORF">L9F63_001801</name>
</gene>
<reference evidence="1" key="1">
    <citation type="journal article" date="2023" name="IScience">
        <title>Live-bearing cockroach genome reveals convergent evolutionary mechanisms linked to viviparity in insects and beyond.</title>
        <authorList>
            <person name="Fouks B."/>
            <person name="Harrison M.C."/>
            <person name="Mikhailova A.A."/>
            <person name="Marchal E."/>
            <person name="English S."/>
            <person name="Carruthers M."/>
            <person name="Jennings E.C."/>
            <person name="Chiamaka E.L."/>
            <person name="Frigard R.A."/>
            <person name="Pippel M."/>
            <person name="Attardo G.M."/>
            <person name="Benoit J.B."/>
            <person name="Bornberg-Bauer E."/>
            <person name="Tobe S.S."/>
        </authorList>
    </citation>
    <scope>NUCLEOTIDE SEQUENCE</scope>
    <source>
        <strain evidence="1">Stay&amp;Tobe</strain>
    </source>
</reference>
<dbReference type="AlphaFoldDB" id="A0AAD8EIQ5"/>
<accession>A0AAD8EIQ5</accession>
<sequence>LSCAMRYHTLGRKRATSAHRLLFGATIKLYKWYKFSQNKSELELWLRMNTTMFETVVSWKHESYEISDSSLNIIIQQYIYIVSIGPEVSWPTVQIINCMQGFTVHDHLECPHKPHVQMQSHCNLQHKYTMDSCHQLRLDTRNEE</sequence>
<protein>
    <submittedName>
        <fullName evidence="1">Uncharacterized protein</fullName>
    </submittedName>
</protein>